<reference evidence="3" key="2">
    <citation type="submission" date="2023-02" db="EMBL/GenBank/DDBJ databases">
        <authorList>
            <person name="Swenson N.G."/>
            <person name="Wegrzyn J.L."/>
            <person name="Mcevoy S.L."/>
        </authorList>
    </citation>
    <scope>NUCLEOTIDE SEQUENCE</scope>
    <source>
        <strain evidence="3">91603</strain>
        <tissue evidence="3">Leaf</tissue>
    </source>
</reference>
<dbReference type="CDD" id="cd06222">
    <property type="entry name" value="RNase_H_like"/>
    <property type="match status" value="1"/>
</dbReference>
<protein>
    <recommendedName>
        <fullName evidence="2">RNase H type-1 domain-containing protein</fullName>
    </recommendedName>
</protein>
<dbReference type="InterPro" id="IPR052929">
    <property type="entry name" value="RNase_H-like_EbsB-rel"/>
</dbReference>
<feature type="compositionally biased region" description="Basic and acidic residues" evidence="1">
    <location>
        <begin position="95"/>
        <end position="105"/>
    </location>
</feature>
<feature type="domain" description="RNase H type-1" evidence="2">
    <location>
        <begin position="190"/>
        <end position="313"/>
    </location>
</feature>
<dbReference type="PANTHER" id="PTHR47074">
    <property type="entry name" value="BNAC02G40300D PROTEIN"/>
    <property type="match status" value="1"/>
</dbReference>
<dbReference type="GO" id="GO:0003676">
    <property type="term" value="F:nucleic acid binding"/>
    <property type="evidence" value="ECO:0007669"/>
    <property type="project" value="InterPro"/>
</dbReference>
<reference evidence="3" key="1">
    <citation type="journal article" date="2022" name="Plant J.">
        <title>Strategies of tolerance reflected in two North American maple genomes.</title>
        <authorList>
            <person name="McEvoy S.L."/>
            <person name="Sezen U.U."/>
            <person name="Trouern-Trend A."/>
            <person name="McMahon S.M."/>
            <person name="Schaberg P.G."/>
            <person name="Yang J."/>
            <person name="Wegrzyn J.L."/>
            <person name="Swenson N.G."/>
        </authorList>
    </citation>
    <scope>NUCLEOTIDE SEQUENCE</scope>
    <source>
        <strain evidence="3">91603</strain>
    </source>
</reference>
<dbReference type="InterPro" id="IPR036397">
    <property type="entry name" value="RNaseH_sf"/>
</dbReference>
<proteinExistence type="predicted"/>
<evidence type="ECO:0000313" key="4">
    <source>
        <dbReference type="Proteomes" id="UP001064489"/>
    </source>
</evidence>
<dbReference type="EMBL" id="JAJSOW010000102">
    <property type="protein sequence ID" value="KAI9177056.1"/>
    <property type="molecule type" value="Genomic_DNA"/>
</dbReference>
<sequence length="342" mass="36772">MISGGVSESLSQDQVMGNEVEVSLNPSRRPSVVSNNDYPVSHISEKGVVLGPSIVSGVNKGGKRESSYLDEERSLSTKRPKETNQVIAIVPSHQQSKDSPKLDGLEKGANSQVELKTFPFCALSSSVWNHRKLVAHSLPTVRLEDVFEWASGCIEVYQNSAAPLNTSSSGNGQFSPPRWSPPIPAKYLLNFDVAIDGSRGVVGFGLAIRNSDGCVMAVSSQQVLASYSPMVAEAVAIFKGIQQLACDTGLVPLDLVSDAAVVVGLVNDTKEHASEIGLVIDAIRRHMMSLPSCVLRFAPRATNFVAHTLAKKALVADEDCVWIEDFPHYVRKFLIADAPGCV</sequence>
<dbReference type="Proteomes" id="UP001064489">
    <property type="component" value="Chromosome 5"/>
</dbReference>
<dbReference type="SUPFAM" id="SSF53098">
    <property type="entry name" value="Ribonuclease H-like"/>
    <property type="match status" value="1"/>
</dbReference>
<evidence type="ECO:0000259" key="2">
    <source>
        <dbReference type="Pfam" id="PF13456"/>
    </source>
</evidence>
<evidence type="ECO:0000313" key="3">
    <source>
        <dbReference type="EMBL" id="KAI9177056.1"/>
    </source>
</evidence>
<dbReference type="AlphaFoldDB" id="A0AAD5NS24"/>
<feature type="compositionally biased region" description="Polar residues" evidence="1">
    <location>
        <begin position="24"/>
        <end position="38"/>
    </location>
</feature>
<dbReference type="Pfam" id="PF13456">
    <property type="entry name" value="RVT_3"/>
    <property type="match status" value="1"/>
</dbReference>
<feature type="region of interest" description="Disordered" evidence="1">
    <location>
        <begin position="1"/>
        <end position="38"/>
    </location>
</feature>
<accession>A0AAD5NS24</accession>
<name>A0AAD5NS24_ACENE</name>
<feature type="compositionally biased region" description="Polar residues" evidence="1">
    <location>
        <begin position="1"/>
        <end position="15"/>
    </location>
</feature>
<evidence type="ECO:0000256" key="1">
    <source>
        <dbReference type="SAM" id="MobiDB-lite"/>
    </source>
</evidence>
<keyword evidence="4" id="KW-1185">Reference proteome</keyword>
<dbReference type="InterPro" id="IPR044730">
    <property type="entry name" value="RNase_H-like_dom_plant"/>
</dbReference>
<dbReference type="GO" id="GO:0004523">
    <property type="term" value="F:RNA-DNA hybrid ribonuclease activity"/>
    <property type="evidence" value="ECO:0007669"/>
    <property type="project" value="InterPro"/>
</dbReference>
<dbReference type="PANTHER" id="PTHR47074:SF11">
    <property type="entry name" value="REVERSE TRANSCRIPTASE-LIKE PROTEIN"/>
    <property type="match status" value="1"/>
</dbReference>
<dbReference type="InterPro" id="IPR002156">
    <property type="entry name" value="RNaseH_domain"/>
</dbReference>
<gene>
    <name evidence="3" type="ORF">LWI28_010550</name>
</gene>
<feature type="compositionally biased region" description="Basic and acidic residues" evidence="1">
    <location>
        <begin position="62"/>
        <end position="82"/>
    </location>
</feature>
<organism evidence="3 4">
    <name type="scientific">Acer negundo</name>
    <name type="common">Box elder</name>
    <dbReference type="NCBI Taxonomy" id="4023"/>
    <lineage>
        <taxon>Eukaryota</taxon>
        <taxon>Viridiplantae</taxon>
        <taxon>Streptophyta</taxon>
        <taxon>Embryophyta</taxon>
        <taxon>Tracheophyta</taxon>
        <taxon>Spermatophyta</taxon>
        <taxon>Magnoliopsida</taxon>
        <taxon>eudicotyledons</taxon>
        <taxon>Gunneridae</taxon>
        <taxon>Pentapetalae</taxon>
        <taxon>rosids</taxon>
        <taxon>malvids</taxon>
        <taxon>Sapindales</taxon>
        <taxon>Sapindaceae</taxon>
        <taxon>Hippocastanoideae</taxon>
        <taxon>Acereae</taxon>
        <taxon>Acer</taxon>
    </lineage>
</organism>
<comment type="caution">
    <text evidence="3">The sequence shown here is derived from an EMBL/GenBank/DDBJ whole genome shotgun (WGS) entry which is preliminary data.</text>
</comment>
<dbReference type="InterPro" id="IPR012337">
    <property type="entry name" value="RNaseH-like_sf"/>
</dbReference>
<feature type="region of interest" description="Disordered" evidence="1">
    <location>
        <begin position="59"/>
        <end position="105"/>
    </location>
</feature>
<dbReference type="Gene3D" id="3.30.420.10">
    <property type="entry name" value="Ribonuclease H-like superfamily/Ribonuclease H"/>
    <property type="match status" value="1"/>
</dbReference>